<feature type="domain" description="HTH araC/xylS-type" evidence="5">
    <location>
        <begin position="184"/>
        <end position="282"/>
    </location>
</feature>
<dbReference type="InterPro" id="IPR020449">
    <property type="entry name" value="Tscrpt_reg_AraC-type_HTH"/>
</dbReference>
<sequence>MSQPELEIIMVDEGEPFKIWAHGYPFRTVRWHFHPEFEIHLITATSGRVFVGDYIGSFLPGNLIMTGPNLPHNWLSDVAPDVTIPERCIVLQFGAAFIRACADIFPGLDLSRLIEECGRGLEFSGDASDHVGPLLQRMLTTDRLSRPALFLQILEGLLRDKGRRMLASVGYLVQPHSYMTQPLNPVLDHIARNLDSDLHETELAALSGYSPGAFSRAFHRQTGMTFTAYVNGLRINRACMFLTTTNRLVTDICYDVGFNNVSNFNRRFQTVTGMTPRDYRNRHRENDRLPHQRDEADKPGHLRVVRGSDA</sequence>
<comment type="caution">
    <text evidence="6">The sequence shown here is derived from an EMBL/GenBank/DDBJ whole genome shotgun (WGS) entry which is preliminary data.</text>
</comment>
<gene>
    <name evidence="6" type="ORF">ASILVAE211_16930</name>
</gene>
<dbReference type="InterPro" id="IPR009057">
    <property type="entry name" value="Homeodomain-like_sf"/>
</dbReference>
<evidence type="ECO:0000256" key="1">
    <source>
        <dbReference type="ARBA" id="ARBA00023015"/>
    </source>
</evidence>
<dbReference type="RefSeq" id="WP_227322536.1">
    <property type="nucleotide sequence ID" value="NZ_JAESVB010000008.1"/>
</dbReference>
<dbReference type="Proteomes" id="UP000708298">
    <property type="component" value="Unassembled WGS sequence"/>
</dbReference>
<evidence type="ECO:0000313" key="6">
    <source>
        <dbReference type="EMBL" id="MCB8876880.1"/>
    </source>
</evidence>
<reference evidence="6" key="2">
    <citation type="submission" date="2021-01" db="EMBL/GenBank/DDBJ databases">
        <authorList>
            <person name="Mieszkin S."/>
            <person name="Pouder E."/>
            <person name="Alain K."/>
        </authorList>
    </citation>
    <scope>NUCLEOTIDE SEQUENCE</scope>
    <source>
        <strain evidence="6">HW T2.11</strain>
    </source>
</reference>
<dbReference type="PANTHER" id="PTHR43280">
    <property type="entry name" value="ARAC-FAMILY TRANSCRIPTIONAL REGULATOR"/>
    <property type="match status" value="1"/>
</dbReference>
<keyword evidence="7" id="KW-1185">Reference proteome</keyword>
<protein>
    <submittedName>
        <fullName evidence="6">AraC family transcriptional regulator</fullName>
    </submittedName>
</protein>
<feature type="compositionally biased region" description="Basic and acidic residues" evidence="4">
    <location>
        <begin position="284"/>
        <end position="310"/>
    </location>
</feature>
<dbReference type="Gene3D" id="1.10.10.60">
    <property type="entry name" value="Homeodomain-like"/>
    <property type="match status" value="2"/>
</dbReference>
<keyword evidence="2" id="KW-0238">DNA-binding</keyword>
<dbReference type="PRINTS" id="PR00032">
    <property type="entry name" value="HTHARAC"/>
</dbReference>
<dbReference type="PANTHER" id="PTHR43280:SF27">
    <property type="entry name" value="TRANSCRIPTIONAL REGULATOR MTLR"/>
    <property type="match status" value="1"/>
</dbReference>
<dbReference type="Pfam" id="PF12833">
    <property type="entry name" value="HTH_18"/>
    <property type="match status" value="1"/>
</dbReference>
<dbReference type="PROSITE" id="PS01124">
    <property type="entry name" value="HTH_ARAC_FAMILY_2"/>
    <property type="match status" value="1"/>
</dbReference>
<keyword evidence="3" id="KW-0804">Transcription</keyword>
<dbReference type="GO" id="GO:0003700">
    <property type="term" value="F:DNA-binding transcription factor activity"/>
    <property type="evidence" value="ECO:0007669"/>
    <property type="project" value="InterPro"/>
</dbReference>
<dbReference type="CDD" id="cd06976">
    <property type="entry name" value="cupin_MtlR-like_N"/>
    <property type="match status" value="1"/>
</dbReference>
<dbReference type="AlphaFoldDB" id="A0A963YTQ6"/>
<evidence type="ECO:0000313" key="7">
    <source>
        <dbReference type="Proteomes" id="UP000708298"/>
    </source>
</evidence>
<evidence type="ECO:0000256" key="4">
    <source>
        <dbReference type="SAM" id="MobiDB-lite"/>
    </source>
</evidence>
<feature type="region of interest" description="Disordered" evidence="4">
    <location>
        <begin position="275"/>
        <end position="310"/>
    </location>
</feature>
<dbReference type="SMART" id="SM00342">
    <property type="entry name" value="HTH_ARAC"/>
    <property type="match status" value="1"/>
</dbReference>
<dbReference type="SUPFAM" id="SSF46689">
    <property type="entry name" value="Homeodomain-like"/>
    <property type="match status" value="2"/>
</dbReference>
<evidence type="ECO:0000259" key="5">
    <source>
        <dbReference type="PROSITE" id="PS01124"/>
    </source>
</evidence>
<dbReference type="InterPro" id="IPR018062">
    <property type="entry name" value="HTH_AraC-typ_CS"/>
</dbReference>
<proteinExistence type="predicted"/>
<organism evidence="6 7">
    <name type="scientific">Acidisoma silvae</name>
    <dbReference type="NCBI Taxonomy" id="2802396"/>
    <lineage>
        <taxon>Bacteria</taxon>
        <taxon>Pseudomonadati</taxon>
        <taxon>Pseudomonadota</taxon>
        <taxon>Alphaproteobacteria</taxon>
        <taxon>Acetobacterales</taxon>
        <taxon>Acidocellaceae</taxon>
        <taxon>Acidisoma</taxon>
    </lineage>
</organism>
<dbReference type="PROSITE" id="PS00041">
    <property type="entry name" value="HTH_ARAC_FAMILY_1"/>
    <property type="match status" value="1"/>
</dbReference>
<name>A0A963YTQ6_9PROT</name>
<keyword evidence="1" id="KW-0805">Transcription regulation</keyword>
<dbReference type="InterPro" id="IPR018060">
    <property type="entry name" value="HTH_AraC"/>
</dbReference>
<reference evidence="6" key="1">
    <citation type="journal article" date="2021" name="Microorganisms">
        <title>Acidisoma silvae sp. nov. and Acidisomacellulosilytica sp. nov., Two Acidophilic Bacteria Isolated from Decaying Wood, Hydrolyzing Cellulose and Producing Poly-3-hydroxybutyrate.</title>
        <authorList>
            <person name="Mieszkin S."/>
            <person name="Pouder E."/>
            <person name="Uroz S."/>
            <person name="Simon-Colin C."/>
            <person name="Alain K."/>
        </authorList>
    </citation>
    <scope>NUCLEOTIDE SEQUENCE</scope>
    <source>
        <strain evidence="6">HW T2.11</strain>
    </source>
</reference>
<dbReference type="EMBL" id="JAESVB010000008">
    <property type="protein sequence ID" value="MCB8876880.1"/>
    <property type="molecule type" value="Genomic_DNA"/>
</dbReference>
<dbReference type="InterPro" id="IPR037923">
    <property type="entry name" value="HTH-like"/>
</dbReference>
<evidence type="ECO:0000256" key="3">
    <source>
        <dbReference type="ARBA" id="ARBA00023163"/>
    </source>
</evidence>
<accession>A0A963YTQ6</accession>
<dbReference type="SUPFAM" id="SSF51215">
    <property type="entry name" value="Regulatory protein AraC"/>
    <property type="match status" value="1"/>
</dbReference>
<evidence type="ECO:0000256" key="2">
    <source>
        <dbReference type="ARBA" id="ARBA00023125"/>
    </source>
</evidence>
<dbReference type="GO" id="GO:0043565">
    <property type="term" value="F:sequence-specific DNA binding"/>
    <property type="evidence" value="ECO:0007669"/>
    <property type="project" value="InterPro"/>
</dbReference>